<dbReference type="InParanoid" id="A0A212FH47"/>
<dbReference type="EMBL" id="AGBW02008544">
    <property type="protein sequence ID" value="OWR53058.1"/>
    <property type="molecule type" value="Genomic_DNA"/>
</dbReference>
<reference evidence="2 3" key="1">
    <citation type="journal article" date="2011" name="Cell">
        <title>The monarch butterfly genome yields insights into long-distance migration.</title>
        <authorList>
            <person name="Zhan S."/>
            <person name="Merlin C."/>
            <person name="Boore J.L."/>
            <person name="Reppert S.M."/>
        </authorList>
    </citation>
    <scope>NUCLEOTIDE SEQUENCE [LARGE SCALE GENOMIC DNA]</scope>
    <source>
        <strain evidence="2">F-2</strain>
    </source>
</reference>
<name>A0A212FH47_DANPL</name>
<proteinExistence type="predicted"/>
<evidence type="ECO:0000256" key="1">
    <source>
        <dbReference type="SAM" id="MobiDB-lite"/>
    </source>
</evidence>
<dbReference type="KEGG" id="dpl:KGM_213432"/>
<evidence type="ECO:0000313" key="2">
    <source>
        <dbReference type="EMBL" id="OWR53058.1"/>
    </source>
</evidence>
<feature type="region of interest" description="Disordered" evidence="1">
    <location>
        <begin position="1"/>
        <end position="53"/>
    </location>
</feature>
<gene>
    <name evidence="2" type="ORF">KGM_213432</name>
</gene>
<accession>A0A212FH47</accession>
<evidence type="ECO:0000313" key="3">
    <source>
        <dbReference type="Proteomes" id="UP000007151"/>
    </source>
</evidence>
<organism evidence="2 3">
    <name type="scientific">Danaus plexippus plexippus</name>
    <dbReference type="NCBI Taxonomy" id="278856"/>
    <lineage>
        <taxon>Eukaryota</taxon>
        <taxon>Metazoa</taxon>
        <taxon>Ecdysozoa</taxon>
        <taxon>Arthropoda</taxon>
        <taxon>Hexapoda</taxon>
        <taxon>Insecta</taxon>
        <taxon>Pterygota</taxon>
        <taxon>Neoptera</taxon>
        <taxon>Endopterygota</taxon>
        <taxon>Lepidoptera</taxon>
        <taxon>Glossata</taxon>
        <taxon>Ditrysia</taxon>
        <taxon>Papilionoidea</taxon>
        <taxon>Nymphalidae</taxon>
        <taxon>Danainae</taxon>
        <taxon>Danaini</taxon>
        <taxon>Danaina</taxon>
        <taxon>Danaus</taxon>
        <taxon>Danaus</taxon>
    </lineage>
</organism>
<protein>
    <submittedName>
        <fullName evidence="2">Uncharacterized protein</fullName>
    </submittedName>
</protein>
<feature type="compositionally biased region" description="Basic residues" evidence="1">
    <location>
        <begin position="9"/>
        <end position="19"/>
    </location>
</feature>
<comment type="caution">
    <text evidence="2">The sequence shown here is derived from an EMBL/GenBank/DDBJ whole genome shotgun (WGS) entry which is preliminary data.</text>
</comment>
<keyword evidence="3" id="KW-1185">Reference proteome</keyword>
<dbReference type="AlphaFoldDB" id="A0A212FH47"/>
<sequence length="53" mass="5707">MLRQLISVRARRRAQRGRAKRSEQGPGQVPDQAPGPGLGLGPKQSPDARVCTT</sequence>
<dbReference type="Proteomes" id="UP000007151">
    <property type="component" value="Unassembled WGS sequence"/>
</dbReference>